<dbReference type="Pfam" id="PF01814">
    <property type="entry name" value="Hemerythrin"/>
    <property type="match status" value="1"/>
</dbReference>
<name>A0ABQ3G9A7_9BURK</name>
<keyword evidence="3" id="KW-1185">Reference proteome</keyword>
<reference evidence="3" key="1">
    <citation type="journal article" date="2019" name="Int. J. Syst. Evol. Microbiol.">
        <title>The Global Catalogue of Microorganisms (GCM) 10K type strain sequencing project: providing services to taxonomists for standard genome sequencing and annotation.</title>
        <authorList>
            <consortium name="The Broad Institute Genomics Platform"/>
            <consortium name="The Broad Institute Genome Sequencing Center for Infectious Disease"/>
            <person name="Wu L."/>
            <person name="Ma J."/>
        </authorList>
    </citation>
    <scope>NUCLEOTIDE SEQUENCE [LARGE SCALE GENOMIC DNA]</scope>
    <source>
        <strain evidence="3">KCTC 23314</strain>
    </source>
</reference>
<evidence type="ECO:0000313" key="3">
    <source>
        <dbReference type="Proteomes" id="UP000626210"/>
    </source>
</evidence>
<evidence type="ECO:0000313" key="2">
    <source>
        <dbReference type="EMBL" id="GHC96582.1"/>
    </source>
</evidence>
<proteinExistence type="predicted"/>
<evidence type="ECO:0000259" key="1">
    <source>
        <dbReference type="Pfam" id="PF01814"/>
    </source>
</evidence>
<dbReference type="Gene3D" id="1.20.120.520">
    <property type="entry name" value="nmb1532 protein domain like"/>
    <property type="match status" value="1"/>
</dbReference>
<dbReference type="CDD" id="cd12108">
    <property type="entry name" value="Hr-like"/>
    <property type="match status" value="1"/>
</dbReference>
<feature type="domain" description="Hemerythrin-like" evidence="1">
    <location>
        <begin position="19"/>
        <end position="154"/>
    </location>
</feature>
<protein>
    <recommendedName>
        <fullName evidence="1">Hemerythrin-like domain-containing protein</fullName>
    </recommendedName>
</protein>
<dbReference type="InterPro" id="IPR012312">
    <property type="entry name" value="Hemerythrin-like"/>
</dbReference>
<accession>A0ABQ3G9A7</accession>
<dbReference type="Proteomes" id="UP000626210">
    <property type="component" value="Unassembled WGS sequence"/>
</dbReference>
<gene>
    <name evidence="2" type="ORF">GCM10007320_50660</name>
</gene>
<sequence>MTSPHPLLHTGPSVGFDQPLEMLAACHARMERSLALLERLGRHLHERGGDGQARSAAADVLRYFDIAAPLHHQDEELHVLPLLRAQGQAGLAARLRADHQVMEHDWARLRPDLQAVVDGAFDAAALPSAVARWTQFAALYRRHLAAEEATAFPVVHAGLTPAQEQAMGEEMAARRGARPPAR</sequence>
<organism evidence="2 3">
    <name type="scientific">Pseudorhodoferax aquiterrae</name>
    <dbReference type="NCBI Taxonomy" id="747304"/>
    <lineage>
        <taxon>Bacteria</taxon>
        <taxon>Pseudomonadati</taxon>
        <taxon>Pseudomonadota</taxon>
        <taxon>Betaproteobacteria</taxon>
        <taxon>Burkholderiales</taxon>
        <taxon>Comamonadaceae</taxon>
    </lineage>
</organism>
<comment type="caution">
    <text evidence="2">The sequence shown here is derived from an EMBL/GenBank/DDBJ whole genome shotgun (WGS) entry which is preliminary data.</text>
</comment>
<dbReference type="RefSeq" id="WP_229883037.1">
    <property type="nucleotide sequence ID" value="NZ_BMYK01000022.1"/>
</dbReference>
<dbReference type="EMBL" id="BMYK01000022">
    <property type="protein sequence ID" value="GHC96582.1"/>
    <property type="molecule type" value="Genomic_DNA"/>
</dbReference>